<dbReference type="NCBIfam" id="TIGR00481">
    <property type="entry name" value="YbhB/YbcL family Raf kinase inhibitor-like protein"/>
    <property type="match status" value="1"/>
</dbReference>
<protein>
    <submittedName>
        <fullName evidence="1">PEBP family protein</fullName>
    </submittedName>
</protein>
<name>A0A0A1H067_9LACO</name>
<dbReference type="HOGENOM" id="CLU_083918_4_2_9"/>
<accession>A0A0A1H067</accession>
<dbReference type="EMBL" id="AP014680">
    <property type="protein sequence ID" value="BAP86644.1"/>
    <property type="molecule type" value="Genomic_DNA"/>
</dbReference>
<dbReference type="InterPro" id="IPR036610">
    <property type="entry name" value="PEBP-like_sf"/>
</dbReference>
<dbReference type="InterPro" id="IPR005247">
    <property type="entry name" value="YbhB_YbcL/LppC-like"/>
</dbReference>
<reference evidence="1 2" key="1">
    <citation type="submission" date="2014-11" db="EMBL/GenBank/DDBJ databases">
        <title>Complete genome sequence and analysis of Lactobacillus hokkaidonensis LOOC260T.</title>
        <authorList>
            <person name="Tanizawa Y."/>
            <person name="Tohno M."/>
            <person name="Kaminuma E."/>
            <person name="Nakamura Y."/>
            <person name="Arita M."/>
        </authorList>
    </citation>
    <scope>NUCLEOTIDE SEQUENCE [LARGE SCALE GENOMIC DNA]</scope>
    <source>
        <strain evidence="1 2">LOOC260</strain>
    </source>
</reference>
<dbReference type="RefSeq" id="WP_041094857.1">
    <property type="nucleotide sequence ID" value="NZ_AP014680.1"/>
</dbReference>
<dbReference type="PANTHER" id="PTHR30289:SF1">
    <property type="entry name" value="PEBP (PHOSPHATIDYLETHANOLAMINE-BINDING PROTEIN) FAMILY PROTEIN"/>
    <property type="match status" value="1"/>
</dbReference>
<dbReference type="STRING" id="1291742.LOOC260_121380"/>
<dbReference type="CDD" id="cd00865">
    <property type="entry name" value="PEBP_bact_arch"/>
    <property type="match status" value="1"/>
</dbReference>
<dbReference type="AlphaFoldDB" id="A0A0A1H067"/>
<dbReference type="Proteomes" id="UP000031620">
    <property type="component" value="Chromosome"/>
</dbReference>
<dbReference type="InterPro" id="IPR008914">
    <property type="entry name" value="PEBP"/>
</dbReference>
<evidence type="ECO:0000313" key="1">
    <source>
        <dbReference type="EMBL" id="BAP86644.1"/>
    </source>
</evidence>
<gene>
    <name evidence="1" type="ORF">LOOC260_121380</name>
</gene>
<sequence length="169" mass="18975">MQVKILTDNNFLPDQYGKYADPKLKYQGFPVVSFPFSISDAPEDTKTFALTFLDYDAVPVSGFTWIHWLAANIPTTITDIPENASRDNPFSMLQGNNSNAGSLVGENDPIITRHYTGPNPPNKDHTYTLTVYALDANLPLENGYWLNDFYRAIEGHVLTKTTVEVLSRK</sequence>
<proteinExistence type="predicted"/>
<organism evidence="1 2">
    <name type="scientific">Paucilactobacillus hokkaidonensis JCM 18461</name>
    <dbReference type="NCBI Taxonomy" id="1291742"/>
    <lineage>
        <taxon>Bacteria</taxon>
        <taxon>Bacillati</taxon>
        <taxon>Bacillota</taxon>
        <taxon>Bacilli</taxon>
        <taxon>Lactobacillales</taxon>
        <taxon>Lactobacillaceae</taxon>
        <taxon>Paucilactobacillus</taxon>
    </lineage>
</organism>
<dbReference type="SUPFAM" id="SSF49777">
    <property type="entry name" value="PEBP-like"/>
    <property type="match status" value="1"/>
</dbReference>
<dbReference type="PANTHER" id="PTHR30289">
    <property type="entry name" value="UNCHARACTERIZED PROTEIN YBCL-RELATED"/>
    <property type="match status" value="1"/>
</dbReference>
<dbReference type="KEGG" id="lho:LOOC260_121380"/>
<evidence type="ECO:0000313" key="2">
    <source>
        <dbReference type="Proteomes" id="UP000031620"/>
    </source>
</evidence>
<dbReference type="Pfam" id="PF01161">
    <property type="entry name" value="PBP"/>
    <property type="match status" value="1"/>
</dbReference>
<dbReference type="Gene3D" id="3.90.280.10">
    <property type="entry name" value="PEBP-like"/>
    <property type="match status" value="1"/>
</dbReference>